<evidence type="ECO:0000256" key="1">
    <source>
        <dbReference type="ARBA" id="ARBA00009481"/>
    </source>
</evidence>
<dbReference type="OrthoDB" id="9815351at2"/>
<proteinExistence type="inferred from homology"/>
<evidence type="ECO:0000313" key="4">
    <source>
        <dbReference type="EMBL" id="SFF42678.1"/>
    </source>
</evidence>
<dbReference type="SUPFAM" id="SSF53756">
    <property type="entry name" value="UDP-Glycosyltransferase/glycogen phosphorylase"/>
    <property type="match status" value="1"/>
</dbReference>
<keyword evidence="5" id="KW-1185">Reference proteome</keyword>
<dbReference type="EMBL" id="FOOC01000004">
    <property type="protein sequence ID" value="SFF42678.1"/>
    <property type="molecule type" value="Genomic_DNA"/>
</dbReference>
<gene>
    <name evidence="4" type="ORF">SAMN04488120_10436</name>
</gene>
<comment type="similarity">
    <text evidence="1">Belongs to the glycosyltransferase group 1 family. Glycosyltransferase 4 subfamily.</text>
</comment>
<dbReference type="RefSeq" id="WP_091532551.1">
    <property type="nucleotide sequence ID" value="NZ_FOOC01000004.1"/>
</dbReference>
<keyword evidence="3 4" id="KW-0808">Transferase</keyword>
<dbReference type="PANTHER" id="PTHR12526:SF640">
    <property type="entry name" value="COLANIC ACID BIOSYNTHESIS GLYCOSYLTRANSFERASE WCAL-RELATED"/>
    <property type="match status" value="1"/>
</dbReference>
<dbReference type="Proteomes" id="UP000199771">
    <property type="component" value="Unassembled WGS sequence"/>
</dbReference>
<name>A0A1I2IM36_9GAMM</name>
<evidence type="ECO:0000256" key="2">
    <source>
        <dbReference type="ARBA" id="ARBA00022676"/>
    </source>
</evidence>
<dbReference type="GO" id="GO:0016757">
    <property type="term" value="F:glycosyltransferase activity"/>
    <property type="evidence" value="ECO:0007669"/>
    <property type="project" value="UniProtKB-KW"/>
</dbReference>
<evidence type="ECO:0000313" key="5">
    <source>
        <dbReference type="Proteomes" id="UP000199771"/>
    </source>
</evidence>
<accession>A0A1I2IM36</accession>
<dbReference type="Gene3D" id="3.40.50.2000">
    <property type="entry name" value="Glycogen Phosphorylase B"/>
    <property type="match status" value="2"/>
</dbReference>
<evidence type="ECO:0000256" key="3">
    <source>
        <dbReference type="ARBA" id="ARBA00022679"/>
    </source>
</evidence>
<dbReference type="AlphaFoldDB" id="A0A1I2IM36"/>
<dbReference type="PANTHER" id="PTHR12526">
    <property type="entry name" value="GLYCOSYLTRANSFERASE"/>
    <property type="match status" value="1"/>
</dbReference>
<keyword evidence="2" id="KW-0328">Glycosyltransferase</keyword>
<dbReference type="Pfam" id="PF13692">
    <property type="entry name" value="Glyco_trans_1_4"/>
    <property type="match status" value="1"/>
</dbReference>
<dbReference type="STRING" id="1076937.SAMN04488120_10436"/>
<protein>
    <submittedName>
        <fullName evidence="4">Glycosyltransferase involved in cell wall bisynthesis</fullName>
    </submittedName>
</protein>
<reference evidence="4 5" key="1">
    <citation type="submission" date="2016-10" db="EMBL/GenBank/DDBJ databases">
        <authorList>
            <person name="de Groot N.N."/>
        </authorList>
    </citation>
    <scope>NUCLEOTIDE SEQUENCE [LARGE SCALE GENOMIC DNA]</scope>
    <source>
        <strain evidence="4 5">DSM 23609</strain>
    </source>
</reference>
<organism evidence="4 5">
    <name type="scientific">Fontimonas thermophila</name>
    <dbReference type="NCBI Taxonomy" id="1076937"/>
    <lineage>
        <taxon>Bacteria</taxon>
        <taxon>Pseudomonadati</taxon>
        <taxon>Pseudomonadota</taxon>
        <taxon>Gammaproteobacteria</taxon>
        <taxon>Nevskiales</taxon>
        <taxon>Nevskiaceae</taxon>
        <taxon>Fontimonas</taxon>
    </lineage>
</organism>
<dbReference type="CDD" id="cd03801">
    <property type="entry name" value="GT4_PimA-like"/>
    <property type="match status" value="1"/>
</dbReference>
<sequence length="357" mass="40412">MKILLLPRYSRNGASTRLRFLQYLPILRAQGIEVIEAPFFDECYLHRLYAGSPAYGSVIRAFCRRFSRLLTDSGADLIWLEKEALPWLPWWFERRLLPRHVPIVSDYDDAVFHRYDLHRSRFVRWLLGSKIGAVMAASRLVMAGNRYLADHAIRAGARQVETVPTVVDLEHYRFKRIADDEGQLRIGWIGTPGTWRDYMTPMMPLLIEVAGAHGARLRVVGAGPAAEAHPLLELRPWSEATEVSDIQQMDIGIMPLDDSPWSRGKCGYKLIQYMACGLPVVASPVGVNCEIVEHGVNGFLARTEAEWREALSTLLRDADLRRRMGQAGRKKVETHYSLQVWGPRVAQLLRNAALGAG</sequence>